<protein>
    <submittedName>
        <fullName evidence="2">Uncharacterized protein</fullName>
    </submittedName>
</protein>
<evidence type="ECO:0000313" key="3">
    <source>
        <dbReference type="Proteomes" id="UP001345827"/>
    </source>
</evidence>
<proteinExistence type="predicted"/>
<sequence>MASARAQSQLSKQVHIDIPGTIPANTQLPPILLANQPAPQPFPAYNVGYNMHANVRVVPQMIPPRPANGQSSPHPYHMLAEDHLHPALFQLEPAPSTLTDVEVPFLVNAQTGQIERSASGRQLRYFWHLPRWVAVDVLGQMMELWLRLDPRVEMADIMDRINLDNRAMPAPNVFNMRRIRFRESIDAPSYNTGRREPGASEVERIGMLTREQILLNTAMRVDLHNNRLLRPILDNNRNRLGYVNSGLPIDYFLINYPPPIAIPSDRQVVTLALRHRMQALAVRRGLGNGATAFQNLPPALLPRWWMHRANVQPARIVDLDNMTHDEWVQGILQQHPGITRAGRPRPRARQASTQPRQPQPPQQHQQQRQPQQMQPAPAPAMQPAVAHANWPIDPRLLVANPPFAFPVLLRPNMPTEVQESRYIFRSPDGSTHYYVEPVHHAMYR</sequence>
<feature type="compositionally biased region" description="Low complexity" evidence="1">
    <location>
        <begin position="349"/>
        <end position="383"/>
    </location>
</feature>
<keyword evidence="3" id="KW-1185">Reference proteome</keyword>
<accession>A0AAV9QPE7</accession>
<evidence type="ECO:0000313" key="2">
    <source>
        <dbReference type="EMBL" id="KAK5545879.1"/>
    </source>
</evidence>
<name>A0AAV9QPE7_9PEZI</name>
<evidence type="ECO:0000256" key="1">
    <source>
        <dbReference type="SAM" id="MobiDB-lite"/>
    </source>
</evidence>
<feature type="region of interest" description="Disordered" evidence="1">
    <location>
        <begin position="334"/>
        <end position="383"/>
    </location>
</feature>
<dbReference type="Proteomes" id="UP001345827">
    <property type="component" value="Unassembled WGS sequence"/>
</dbReference>
<dbReference type="AlphaFoldDB" id="A0AAV9QPE7"/>
<gene>
    <name evidence="2" type="ORF">LTR25_000889</name>
</gene>
<reference evidence="2 3" key="1">
    <citation type="submission" date="2023-06" db="EMBL/GenBank/DDBJ databases">
        <title>Black Yeasts Isolated from many extreme environments.</title>
        <authorList>
            <person name="Coleine C."/>
            <person name="Stajich J.E."/>
            <person name="Selbmann L."/>
        </authorList>
    </citation>
    <scope>NUCLEOTIDE SEQUENCE [LARGE SCALE GENOMIC DNA]</scope>
    <source>
        <strain evidence="2 3">CCFEE 5887</strain>
    </source>
</reference>
<dbReference type="EMBL" id="JAXLQG010000001">
    <property type="protein sequence ID" value="KAK5545879.1"/>
    <property type="molecule type" value="Genomic_DNA"/>
</dbReference>
<organism evidence="2 3">
    <name type="scientific">Vermiconidia calcicola</name>
    <dbReference type="NCBI Taxonomy" id="1690605"/>
    <lineage>
        <taxon>Eukaryota</taxon>
        <taxon>Fungi</taxon>
        <taxon>Dikarya</taxon>
        <taxon>Ascomycota</taxon>
        <taxon>Pezizomycotina</taxon>
        <taxon>Dothideomycetes</taxon>
        <taxon>Dothideomycetidae</taxon>
        <taxon>Mycosphaerellales</taxon>
        <taxon>Extremaceae</taxon>
        <taxon>Vermiconidia</taxon>
    </lineage>
</organism>
<comment type="caution">
    <text evidence="2">The sequence shown here is derived from an EMBL/GenBank/DDBJ whole genome shotgun (WGS) entry which is preliminary data.</text>
</comment>